<evidence type="ECO:0008006" key="3">
    <source>
        <dbReference type="Google" id="ProtNLM"/>
    </source>
</evidence>
<evidence type="ECO:0000256" key="1">
    <source>
        <dbReference type="SAM" id="SignalP"/>
    </source>
</evidence>
<organism evidence="2">
    <name type="scientific">Anguilla anguilla</name>
    <name type="common">European freshwater eel</name>
    <name type="synonym">Muraena anguilla</name>
    <dbReference type="NCBI Taxonomy" id="7936"/>
    <lineage>
        <taxon>Eukaryota</taxon>
        <taxon>Metazoa</taxon>
        <taxon>Chordata</taxon>
        <taxon>Craniata</taxon>
        <taxon>Vertebrata</taxon>
        <taxon>Euteleostomi</taxon>
        <taxon>Actinopterygii</taxon>
        <taxon>Neopterygii</taxon>
        <taxon>Teleostei</taxon>
        <taxon>Anguilliformes</taxon>
        <taxon>Anguillidae</taxon>
        <taxon>Anguilla</taxon>
    </lineage>
</organism>
<dbReference type="AlphaFoldDB" id="A0A0E9TVF9"/>
<name>A0A0E9TVF9_ANGAN</name>
<evidence type="ECO:0000313" key="2">
    <source>
        <dbReference type="EMBL" id="JAH57442.1"/>
    </source>
</evidence>
<dbReference type="EMBL" id="GBXM01051135">
    <property type="protein sequence ID" value="JAH57442.1"/>
    <property type="molecule type" value="Transcribed_RNA"/>
</dbReference>
<reference evidence="2" key="1">
    <citation type="submission" date="2014-11" db="EMBL/GenBank/DDBJ databases">
        <authorList>
            <person name="Amaro Gonzalez C."/>
        </authorList>
    </citation>
    <scope>NUCLEOTIDE SEQUENCE</scope>
</reference>
<protein>
    <recommendedName>
        <fullName evidence="3">Secreted protein</fullName>
    </recommendedName>
</protein>
<reference evidence="2" key="2">
    <citation type="journal article" date="2015" name="Fish Shellfish Immunol.">
        <title>Early steps in the European eel (Anguilla anguilla)-Vibrio vulnificus interaction in the gills: Role of the RtxA13 toxin.</title>
        <authorList>
            <person name="Callol A."/>
            <person name="Pajuelo D."/>
            <person name="Ebbesson L."/>
            <person name="Teles M."/>
            <person name="MacKenzie S."/>
            <person name="Amaro C."/>
        </authorList>
    </citation>
    <scope>NUCLEOTIDE SEQUENCE</scope>
</reference>
<feature type="chain" id="PRO_5005179337" description="Secreted protein" evidence="1">
    <location>
        <begin position="20"/>
        <end position="98"/>
    </location>
</feature>
<sequence length="98" mass="10513">MLGHAELGLLLLGAGVLEPHLDHPLREADVVAEDLALQHGGSPVVVETGLQQFELEIGHLRSETPLAWPVAINDSWFLKPQGLVSRGLPDLSSHCSPL</sequence>
<proteinExistence type="predicted"/>
<accession>A0A0E9TVF9</accession>
<keyword evidence="1" id="KW-0732">Signal</keyword>
<feature type="signal peptide" evidence="1">
    <location>
        <begin position="1"/>
        <end position="19"/>
    </location>
</feature>